<dbReference type="Gene3D" id="1.10.3720.10">
    <property type="entry name" value="MetI-like"/>
    <property type="match status" value="2"/>
</dbReference>
<dbReference type="SUPFAM" id="SSF161098">
    <property type="entry name" value="MetI-like"/>
    <property type="match status" value="2"/>
</dbReference>
<evidence type="ECO:0000256" key="1">
    <source>
        <dbReference type="ARBA" id="ARBA00004429"/>
    </source>
</evidence>
<feature type="domain" description="ABC transmembrane type-1" evidence="10">
    <location>
        <begin position="82"/>
        <end position="370"/>
    </location>
</feature>
<gene>
    <name evidence="11" type="ORF">AMYX_25280</name>
</gene>
<dbReference type="GO" id="GO:0006865">
    <property type="term" value="P:amino acid transport"/>
    <property type="evidence" value="ECO:0007669"/>
    <property type="project" value="UniProtKB-KW"/>
</dbReference>
<dbReference type="GO" id="GO:0043190">
    <property type="term" value="C:ATP-binding cassette (ABC) transporter complex"/>
    <property type="evidence" value="ECO:0007669"/>
    <property type="project" value="InterPro"/>
</dbReference>
<dbReference type="CDD" id="cd06261">
    <property type="entry name" value="TM_PBP2"/>
    <property type="match status" value="1"/>
</dbReference>
<keyword evidence="6" id="KW-0029">Amino-acid transport</keyword>
<protein>
    <submittedName>
        <fullName evidence="11">ABC transporter permease</fullName>
    </submittedName>
</protein>
<keyword evidence="3 9" id="KW-0813">Transport</keyword>
<feature type="transmembrane region" description="Helical" evidence="9">
    <location>
        <begin position="355"/>
        <end position="377"/>
    </location>
</feature>
<evidence type="ECO:0000256" key="6">
    <source>
        <dbReference type="ARBA" id="ARBA00022970"/>
    </source>
</evidence>
<evidence type="ECO:0000256" key="5">
    <source>
        <dbReference type="ARBA" id="ARBA00022692"/>
    </source>
</evidence>
<comment type="subcellular location">
    <subcellularLocation>
        <location evidence="1">Cell inner membrane</location>
        <topology evidence="1">Multi-pass membrane protein</topology>
    </subcellularLocation>
    <subcellularLocation>
        <location evidence="9">Cell membrane</location>
        <topology evidence="9">Multi-pass membrane protein</topology>
    </subcellularLocation>
</comment>
<dbReference type="NCBIfam" id="TIGR01726">
    <property type="entry name" value="HEQRo_perm_3TM"/>
    <property type="match status" value="1"/>
</dbReference>
<evidence type="ECO:0000313" key="11">
    <source>
        <dbReference type="EMBL" id="GEJ57787.1"/>
    </source>
</evidence>
<feature type="transmembrane region" description="Helical" evidence="9">
    <location>
        <begin position="74"/>
        <end position="103"/>
    </location>
</feature>
<evidence type="ECO:0000256" key="4">
    <source>
        <dbReference type="ARBA" id="ARBA00022475"/>
    </source>
</evidence>
<proteinExistence type="inferred from homology"/>
<dbReference type="PROSITE" id="PS50928">
    <property type="entry name" value="ABC_TM1"/>
    <property type="match status" value="1"/>
</dbReference>
<dbReference type="EMBL" id="BJTG01000005">
    <property type="protein sequence ID" value="GEJ57787.1"/>
    <property type="molecule type" value="Genomic_DNA"/>
</dbReference>
<dbReference type="InterPro" id="IPR010065">
    <property type="entry name" value="AA_ABC_transptr_permease_3TM"/>
</dbReference>
<keyword evidence="12" id="KW-1185">Reference proteome</keyword>
<evidence type="ECO:0000256" key="3">
    <source>
        <dbReference type="ARBA" id="ARBA00022448"/>
    </source>
</evidence>
<evidence type="ECO:0000256" key="2">
    <source>
        <dbReference type="ARBA" id="ARBA00010072"/>
    </source>
</evidence>
<name>A0A7I9VPB0_9BACT</name>
<dbReference type="PANTHER" id="PTHR30614">
    <property type="entry name" value="MEMBRANE COMPONENT OF AMINO ACID ABC TRANSPORTER"/>
    <property type="match status" value="1"/>
</dbReference>
<keyword evidence="7 9" id="KW-1133">Transmembrane helix</keyword>
<keyword evidence="8 9" id="KW-0472">Membrane</keyword>
<comment type="caution">
    <text evidence="11">The sequence shown here is derived from an EMBL/GenBank/DDBJ whole genome shotgun (WGS) entry which is preliminary data.</text>
</comment>
<dbReference type="InterPro" id="IPR043429">
    <property type="entry name" value="ArtM/GltK/GlnP/TcyL/YhdX-like"/>
</dbReference>
<comment type="similarity">
    <text evidence="2">Belongs to the binding-protein-dependent transport system permease family. HisMQ subfamily.</text>
</comment>
<dbReference type="InterPro" id="IPR035906">
    <property type="entry name" value="MetI-like_sf"/>
</dbReference>
<accession>A0A7I9VPB0</accession>
<dbReference type="PANTHER" id="PTHR30614:SF37">
    <property type="entry name" value="AMINO-ACID ABC TRANSPORTER PERMEASE PROTEIN YHDX-RELATED"/>
    <property type="match status" value="1"/>
</dbReference>
<feature type="transmembrane region" description="Helical" evidence="9">
    <location>
        <begin position="255"/>
        <end position="274"/>
    </location>
</feature>
<sequence>MKVASLSFRTRSGRARLYQLALAAALVALAAGAAVTTRENLAARQIRSGFGFLAEPAGFDIGEGPVPFTPQDSYLWAFLAGLGNTLRVAAVGIVLATLLGTVVGLGRLSRNALARWLSTAYVEVLRNVPLVVQLLAWYVSITELLPDAASPLQLAPHVYLSKSGLAYPTPVWARGWALALGALPLGLGAAWALLRWARARRERTGHTPQVRWAALLLLVALPAAGWALGGAPRALDVPEVTAFNVAGGGGVTPEFLSLLLGLVGFTAAYIAEIVRSGVLAVPHGQTEAAAALGLTRRQALRLVLLPQALRVIVPPLTSQFLNLTKNSSLAVVIGYPDLVSIANTAINQNGQALECIVLIMAVYLFVNLLTALGMGVYNRRVALVER</sequence>
<feature type="transmembrane region" description="Helical" evidence="9">
    <location>
        <begin position="215"/>
        <end position="235"/>
    </location>
</feature>
<dbReference type="RefSeq" id="WP_209005152.1">
    <property type="nucleotide sequence ID" value="NZ_BJTG01000005.1"/>
</dbReference>
<feature type="transmembrane region" description="Helical" evidence="9">
    <location>
        <begin position="175"/>
        <end position="194"/>
    </location>
</feature>
<dbReference type="InterPro" id="IPR000515">
    <property type="entry name" value="MetI-like"/>
</dbReference>
<evidence type="ECO:0000259" key="10">
    <source>
        <dbReference type="PROSITE" id="PS50928"/>
    </source>
</evidence>
<dbReference type="Pfam" id="PF00528">
    <property type="entry name" value="BPD_transp_1"/>
    <property type="match status" value="1"/>
</dbReference>
<evidence type="ECO:0000313" key="12">
    <source>
        <dbReference type="Proteomes" id="UP000503640"/>
    </source>
</evidence>
<evidence type="ECO:0000256" key="7">
    <source>
        <dbReference type="ARBA" id="ARBA00022989"/>
    </source>
</evidence>
<keyword evidence="4" id="KW-1003">Cell membrane</keyword>
<keyword evidence="5 9" id="KW-0812">Transmembrane</keyword>
<evidence type="ECO:0000256" key="9">
    <source>
        <dbReference type="RuleBase" id="RU363032"/>
    </source>
</evidence>
<dbReference type="Proteomes" id="UP000503640">
    <property type="component" value="Unassembled WGS sequence"/>
</dbReference>
<organism evidence="11 12">
    <name type="scientific">Anaeromyxobacter diazotrophicus</name>
    <dbReference type="NCBI Taxonomy" id="2590199"/>
    <lineage>
        <taxon>Bacteria</taxon>
        <taxon>Pseudomonadati</taxon>
        <taxon>Myxococcota</taxon>
        <taxon>Myxococcia</taxon>
        <taxon>Myxococcales</taxon>
        <taxon>Cystobacterineae</taxon>
        <taxon>Anaeromyxobacteraceae</taxon>
        <taxon>Anaeromyxobacter</taxon>
    </lineage>
</organism>
<reference evidence="12" key="1">
    <citation type="journal article" date="2020" name="Appl. Environ. Microbiol.">
        <title>Diazotrophic Anaeromyxobacter Isolates from Soils.</title>
        <authorList>
            <person name="Masuda Y."/>
            <person name="Yamanaka H."/>
            <person name="Xu Z.X."/>
            <person name="Shiratori Y."/>
            <person name="Aono T."/>
            <person name="Amachi S."/>
            <person name="Senoo K."/>
            <person name="Itoh H."/>
        </authorList>
    </citation>
    <scope>NUCLEOTIDE SEQUENCE [LARGE SCALE GENOMIC DNA]</scope>
    <source>
        <strain evidence="12">R267</strain>
    </source>
</reference>
<evidence type="ECO:0000256" key="8">
    <source>
        <dbReference type="ARBA" id="ARBA00023136"/>
    </source>
</evidence>
<dbReference type="AlphaFoldDB" id="A0A7I9VPB0"/>
<dbReference type="GO" id="GO:0022857">
    <property type="term" value="F:transmembrane transporter activity"/>
    <property type="evidence" value="ECO:0007669"/>
    <property type="project" value="InterPro"/>
</dbReference>